<dbReference type="PANTHER" id="PTHR43337:SF1">
    <property type="entry name" value="XANTHINE_URACIL PERMEASE C887.17-RELATED"/>
    <property type="match status" value="1"/>
</dbReference>
<feature type="transmembrane region" description="Helical" evidence="8">
    <location>
        <begin position="169"/>
        <end position="188"/>
    </location>
</feature>
<dbReference type="PANTHER" id="PTHR43337">
    <property type="entry name" value="XANTHINE/URACIL PERMEASE C887.17-RELATED"/>
    <property type="match status" value="1"/>
</dbReference>
<dbReference type="GO" id="GO:0012505">
    <property type="term" value="C:endomembrane system"/>
    <property type="evidence" value="ECO:0007669"/>
    <property type="project" value="UniProtKB-SubCell"/>
</dbReference>
<feature type="transmembrane region" description="Helical" evidence="8">
    <location>
        <begin position="77"/>
        <end position="99"/>
    </location>
</feature>
<evidence type="ECO:0000313" key="10">
    <source>
        <dbReference type="Proteomes" id="UP001165065"/>
    </source>
</evidence>
<keyword evidence="4 8" id="KW-0812">Transmembrane</keyword>
<evidence type="ECO:0000313" key="9">
    <source>
        <dbReference type="EMBL" id="GMI43016.1"/>
    </source>
</evidence>
<dbReference type="GO" id="GO:0005886">
    <property type="term" value="C:plasma membrane"/>
    <property type="evidence" value="ECO:0007669"/>
    <property type="project" value="TreeGrafter"/>
</dbReference>
<dbReference type="EMBL" id="BRYA01001448">
    <property type="protein sequence ID" value="GMI43016.1"/>
    <property type="molecule type" value="Genomic_DNA"/>
</dbReference>
<comment type="similarity">
    <text evidence="2">Belongs to the nucleobase:cation symporter-2 (NCS2) (TC 2.A.40) family. Azg-like subfamily.</text>
</comment>
<reference evidence="10" key="1">
    <citation type="journal article" date="2023" name="Commun. Biol.">
        <title>Genome analysis of Parmales, the sister group of diatoms, reveals the evolutionary specialization of diatoms from phago-mixotrophs to photoautotrophs.</title>
        <authorList>
            <person name="Ban H."/>
            <person name="Sato S."/>
            <person name="Yoshikawa S."/>
            <person name="Yamada K."/>
            <person name="Nakamura Y."/>
            <person name="Ichinomiya M."/>
            <person name="Sato N."/>
            <person name="Blanc-Mathieu R."/>
            <person name="Endo H."/>
            <person name="Kuwata A."/>
            <person name="Ogata H."/>
        </authorList>
    </citation>
    <scope>NUCLEOTIDE SEQUENCE [LARGE SCALE GENOMIC DNA]</scope>
</reference>
<dbReference type="GO" id="GO:0005345">
    <property type="term" value="F:purine nucleobase transmembrane transporter activity"/>
    <property type="evidence" value="ECO:0007669"/>
    <property type="project" value="TreeGrafter"/>
</dbReference>
<organism evidence="9 10">
    <name type="scientific">Triparma columacea</name>
    <dbReference type="NCBI Taxonomy" id="722753"/>
    <lineage>
        <taxon>Eukaryota</taxon>
        <taxon>Sar</taxon>
        <taxon>Stramenopiles</taxon>
        <taxon>Ochrophyta</taxon>
        <taxon>Bolidophyceae</taxon>
        <taxon>Parmales</taxon>
        <taxon>Triparmaceae</taxon>
        <taxon>Triparma</taxon>
    </lineage>
</organism>
<dbReference type="Proteomes" id="UP001165065">
    <property type="component" value="Unassembled WGS sequence"/>
</dbReference>
<evidence type="ECO:0000256" key="3">
    <source>
        <dbReference type="ARBA" id="ARBA00022448"/>
    </source>
</evidence>
<dbReference type="InterPro" id="IPR045018">
    <property type="entry name" value="Azg-like"/>
</dbReference>
<feature type="transmembrane region" description="Helical" evidence="8">
    <location>
        <begin position="398"/>
        <end position="416"/>
    </location>
</feature>
<feature type="transmembrane region" description="Helical" evidence="8">
    <location>
        <begin position="21"/>
        <end position="41"/>
    </location>
</feature>
<keyword evidence="3" id="KW-0813">Transport</keyword>
<dbReference type="InterPro" id="IPR006043">
    <property type="entry name" value="NCS2"/>
</dbReference>
<accession>A0A9W7LB65</accession>
<evidence type="ECO:0000256" key="4">
    <source>
        <dbReference type="ARBA" id="ARBA00022692"/>
    </source>
</evidence>
<sequence>MEALDKFFCITARGSTIGTEIRAGVASFLTVSYVILVNPQILSLTSIPSSDSVFATCLSSAVGSILCGLIGNLPFALAPGMGLSAYLVYGLVLGDVLTLREALTSVLVSGFLQIAFAVTGVSKVIMGVVPRGVKMAIVVGMGILVSMIGMVSVKLVVKNDKTLVGMGDLTDPSLLISLCGLILIATLVNANVKGGILIGITILTVTFWYLEDDFPSQIMKLPSVTYGPSTYLDLSILTSPSSLQRVLPAVAAFVFIGIFDVSGVMFGLAALGGLMKENTGYIPGSLWGFVGSGVGTIVAGGMGSSPVIVTVECAAGIKEGGRTGLSAVVVGILFLLSLFFSPLLGSVPQNATAPVLMLVGSMMMGECRNINWDHTATSVPAFLTIVMMPLTYSITNGIVFGLVSAGALYFTTGQFWGDVRKMIEKRDTMTQGGEGETQGLLGEGGGFKKMTKNPSFSGKETVVRKPSFLLSEEDIERIKELEMGEGGEGKGGGNYGVQIA</sequence>
<gene>
    <name evidence="9" type="ORF">TrCOL_g3865</name>
</gene>
<feature type="compositionally biased region" description="Gly residues" evidence="7">
    <location>
        <begin position="432"/>
        <end position="447"/>
    </location>
</feature>
<feature type="transmembrane region" description="Helical" evidence="8">
    <location>
        <begin position="286"/>
        <end position="311"/>
    </location>
</feature>
<evidence type="ECO:0000256" key="6">
    <source>
        <dbReference type="ARBA" id="ARBA00023136"/>
    </source>
</evidence>
<dbReference type="OrthoDB" id="431212at2759"/>
<feature type="region of interest" description="Disordered" evidence="7">
    <location>
        <begin position="428"/>
        <end position="454"/>
    </location>
</feature>
<dbReference type="AlphaFoldDB" id="A0A9W7LB65"/>
<evidence type="ECO:0000256" key="5">
    <source>
        <dbReference type="ARBA" id="ARBA00022989"/>
    </source>
</evidence>
<evidence type="ECO:0000256" key="1">
    <source>
        <dbReference type="ARBA" id="ARBA00004127"/>
    </source>
</evidence>
<comment type="caution">
    <text evidence="9">The sequence shown here is derived from an EMBL/GenBank/DDBJ whole genome shotgun (WGS) entry which is preliminary data.</text>
</comment>
<dbReference type="Pfam" id="PF00860">
    <property type="entry name" value="Xan_ur_permease"/>
    <property type="match status" value="1"/>
</dbReference>
<feature type="transmembrane region" description="Helical" evidence="8">
    <location>
        <begin position="106"/>
        <end position="129"/>
    </location>
</feature>
<feature type="transmembrane region" description="Helical" evidence="8">
    <location>
        <begin position="135"/>
        <end position="157"/>
    </location>
</feature>
<name>A0A9W7LB65_9STRA</name>
<feature type="transmembrane region" description="Helical" evidence="8">
    <location>
        <begin position="246"/>
        <end position="274"/>
    </location>
</feature>
<evidence type="ECO:0000256" key="8">
    <source>
        <dbReference type="SAM" id="Phobius"/>
    </source>
</evidence>
<feature type="transmembrane region" description="Helical" evidence="8">
    <location>
        <begin position="53"/>
        <end position="71"/>
    </location>
</feature>
<comment type="subcellular location">
    <subcellularLocation>
        <location evidence="1">Endomembrane system</location>
        <topology evidence="1">Multi-pass membrane protein</topology>
    </subcellularLocation>
</comment>
<evidence type="ECO:0000256" key="2">
    <source>
        <dbReference type="ARBA" id="ARBA00005697"/>
    </source>
</evidence>
<feature type="transmembrane region" description="Helical" evidence="8">
    <location>
        <begin position="323"/>
        <end position="341"/>
    </location>
</feature>
<keyword evidence="10" id="KW-1185">Reference proteome</keyword>
<keyword evidence="6 8" id="KW-0472">Membrane</keyword>
<protein>
    <submittedName>
        <fullName evidence="9">Uncharacterized protein</fullName>
    </submittedName>
</protein>
<evidence type="ECO:0000256" key="7">
    <source>
        <dbReference type="SAM" id="MobiDB-lite"/>
    </source>
</evidence>
<proteinExistence type="inferred from homology"/>
<keyword evidence="5 8" id="KW-1133">Transmembrane helix</keyword>